<comment type="similarity">
    <text evidence="1">Belongs to the carbon-nitrogen hydrolase superfamily. NIT1/NIT2 family.</text>
</comment>
<proteinExistence type="inferred from homology"/>
<evidence type="ECO:0000256" key="1">
    <source>
        <dbReference type="ARBA" id="ARBA00010613"/>
    </source>
</evidence>
<dbReference type="PROSITE" id="PS51186">
    <property type="entry name" value="GNAT"/>
    <property type="match status" value="1"/>
</dbReference>
<accession>A0AA48I8F2</accession>
<dbReference type="Gene3D" id="3.60.110.10">
    <property type="entry name" value="Carbon-nitrogen hydrolase"/>
    <property type="match status" value="1"/>
</dbReference>
<dbReference type="Gene3D" id="3.40.630.30">
    <property type="match status" value="1"/>
</dbReference>
<sequence length="508" mass="57971">MSEDQHILLKGLTIADYQQVKTVMDEAYPDLGGAWPRHTLERLLKHFPEGQIGVFEGETLVGLAFSLRVDYQKFSNPHTYDDIIDSNDNVKGDDNGDAIYGLDVVIAKSHRGLRLGRRLYDARKEVCRQYNLKGILAGGRIPNYHQYAEQYSPQEYIREVAERAIYDPILSFQLSNDFRVIRLLRKYIPEDEKSGGFATLLEWNNILYEPASTVFNTPKPIVRVGAVQWQMREVESFEELLSQVEYFVDTVSDYQSDFIVFPEFFNMPLMGLKKEVNQQIEAIHYLATYTSQIIEAMSQMAVEYNANIITGSMPICEGGEYYNASFLCHRSGKIDEQRKIHITPHERNDWALRGGSELKVFETDAGRVGILICYDVEFPELGRLLASQGLDILFVPFWTDTKNSYLRVRLCAQARAIENECYVVIAGSVGNLPQVESLDVQYAQSAVLTPSDFPFPHDALLNEATPNTEMLLFSDLDMTKLKILHSEGTVQNLKDRREDLYSVLFKSS</sequence>
<dbReference type="InterPro" id="IPR036526">
    <property type="entry name" value="C-N_Hydrolase_sf"/>
</dbReference>
<dbReference type="GO" id="GO:0016747">
    <property type="term" value="F:acyltransferase activity, transferring groups other than amino-acyl groups"/>
    <property type="evidence" value="ECO:0007669"/>
    <property type="project" value="InterPro"/>
</dbReference>
<dbReference type="PROSITE" id="PS50263">
    <property type="entry name" value="CN_HYDROLASE"/>
    <property type="match status" value="1"/>
</dbReference>
<gene>
    <name evidence="4" type="ORF">MACH26_33960</name>
</gene>
<dbReference type="AlphaFoldDB" id="A0AA48I8F2"/>
<dbReference type="GO" id="GO:0016787">
    <property type="term" value="F:hydrolase activity"/>
    <property type="evidence" value="ECO:0007669"/>
    <property type="project" value="UniProtKB-KW"/>
</dbReference>
<evidence type="ECO:0000259" key="3">
    <source>
        <dbReference type="PROSITE" id="PS51186"/>
    </source>
</evidence>
<name>A0AA48I8F2_9ALTE</name>
<dbReference type="EMBL" id="AP027272">
    <property type="protein sequence ID" value="BDX07875.1"/>
    <property type="molecule type" value="Genomic_DNA"/>
</dbReference>
<feature type="domain" description="CN hydrolase" evidence="2">
    <location>
        <begin position="222"/>
        <end position="478"/>
    </location>
</feature>
<dbReference type="Proteomes" id="UP001333710">
    <property type="component" value="Chromosome"/>
</dbReference>
<dbReference type="InterPro" id="IPR003010">
    <property type="entry name" value="C-N_Hydrolase"/>
</dbReference>
<dbReference type="CDD" id="cd07574">
    <property type="entry name" value="nitrilase_Rim1_like"/>
    <property type="match status" value="1"/>
</dbReference>
<keyword evidence="5" id="KW-1185">Reference proteome</keyword>
<dbReference type="PROSITE" id="PS01227">
    <property type="entry name" value="UPF0012"/>
    <property type="match status" value="1"/>
</dbReference>
<feature type="domain" description="N-acetyltransferase" evidence="3">
    <location>
        <begin position="7"/>
        <end position="189"/>
    </location>
</feature>
<evidence type="ECO:0000313" key="5">
    <source>
        <dbReference type="Proteomes" id="UP001333710"/>
    </source>
</evidence>
<reference evidence="4" key="1">
    <citation type="submission" date="2023-01" db="EMBL/GenBank/DDBJ databases">
        <title>Complete genome sequence of Planctobacterium marinum strain Dej080120_11.</title>
        <authorList>
            <person name="Ueki S."/>
            <person name="Maruyama F."/>
        </authorList>
    </citation>
    <scope>NUCLEOTIDE SEQUENCE</scope>
    <source>
        <strain evidence="4">Dej080120_11</strain>
    </source>
</reference>
<dbReference type="PANTHER" id="PTHR23088:SF50">
    <property type="entry name" value="HYDROLASE YHCX"/>
    <property type="match status" value="1"/>
</dbReference>
<dbReference type="SUPFAM" id="SSF56317">
    <property type="entry name" value="Carbon-nitrogen hydrolase"/>
    <property type="match status" value="1"/>
</dbReference>
<dbReference type="PANTHER" id="PTHR23088">
    <property type="entry name" value="NITRILASE-RELATED"/>
    <property type="match status" value="1"/>
</dbReference>
<dbReference type="InterPro" id="IPR000182">
    <property type="entry name" value="GNAT_dom"/>
</dbReference>
<dbReference type="KEGG" id="pmaw:MACH26_33960"/>
<dbReference type="SUPFAM" id="SSF55729">
    <property type="entry name" value="Acyl-CoA N-acyltransferases (Nat)"/>
    <property type="match status" value="1"/>
</dbReference>
<dbReference type="Pfam" id="PF00795">
    <property type="entry name" value="CN_hydrolase"/>
    <property type="match status" value="1"/>
</dbReference>
<organism evidence="4 5">
    <name type="scientific">Planctobacterium marinum</name>
    <dbReference type="NCBI Taxonomy" id="1631968"/>
    <lineage>
        <taxon>Bacteria</taxon>
        <taxon>Pseudomonadati</taxon>
        <taxon>Pseudomonadota</taxon>
        <taxon>Gammaproteobacteria</taxon>
        <taxon>Alteromonadales</taxon>
        <taxon>Alteromonadaceae</taxon>
        <taxon>Planctobacterium</taxon>
    </lineage>
</organism>
<dbReference type="RefSeq" id="WP_338293974.1">
    <property type="nucleotide sequence ID" value="NZ_AP027272.1"/>
</dbReference>
<dbReference type="Pfam" id="PF00583">
    <property type="entry name" value="Acetyltransf_1"/>
    <property type="match status" value="1"/>
</dbReference>
<evidence type="ECO:0000313" key="4">
    <source>
        <dbReference type="EMBL" id="BDX07875.1"/>
    </source>
</evidence>
<keyword evidence="4" id="KW-0378">Hydrolase</keyword>
<dbReference type="InterPro" id="IPR001110">
    <property type="entry name" value="UPF0012_CS"/>
</dbReference>
<evidence type="ECO:0000259" key="2">
    <source>
        <dbReference type="PROSITE" id="PS50263"/>
    </source>
</evidence>
<dbReference type="InterPro" id="IPR016181">
    <property type="entry name" value="Acyl_CoA_acyltransferase"/>
</dbReference>
<protein>
    <submittedName>
        <fullName evidence="4">Hydrolase</fullName>
    </submittedName>
</protein>